<evidence type="ECO:0000313" key="14">
    <source>
        <dbReference type="Proteomes" id="UP001234178"/>
    </source>
</evidence>
<keyword evidence="8" id="KW-0694">RNA-binding</keyword>
<dbReference type="InterPro" id="IPR041505">
    <property type="entry name" value="Dis3_CSD2"/>
</dbReference>
<dbReference type="InterPro" id="IPR022966">
    <property type="entry name" value="RNase_II/R_CS"/>
</dbReference>
<evidence type="ECO:0000256" key="5">
    <source>
        <dbReference type="ARBA" id="ARBA00022801"/>
    </source>
</evidence>
<dbReference type="PROSITE" id="PS01175">
    <property type="entry name" value="RIBONUCLEASE_II"/>
    <property type="match status" value="1"/>
</dbReference>
<dbReference type="SUPFAM" id="SSF50249">
    <property type="entry name" value="Nucleic acid-binding proteins"/>
    <property type="match status" value="3"/>
</dbReference>
<dbReference type="PANTHER" id="PTHR23355">
    <property type="entry name" value="RIBONUCLEASE"/>
    <property type="match status" value="1"/>
</dbReference>
<accession>A0ABQ9ZVK8</accession>
<dbReference type="Gene3D" id="2.40.50.700">
    <property type="match status" value="1"/>
</dbReference>
<sequence>MDMLTSKIFLRKTKRGKVLKVVREHYLRDDLWCGSDLCKKCNQENSEVLDDAPISSSTLCACPHYVVVDTNVVLHQIDVLESPAWKNVIVLQTVLEETRKRSTNNFKKLKEIMATRKDSFYVFVNEHHKDTYVERKPGESANDRNDRAIRKACSWYQTHLEESQQGREKKKKVQIILLTQDFKNREQALKEGIPAYRVDEYVKSLKDFPDLQEKLAASHSDDNAENREPLFPEHWAPTRIMTGIKSGKLLQGIFHCSRENFLEGSVSVEGQDKSILLQGHASLNRAVDGDIVAVELLPEDKWTSPSGIVLEDQEDQDPGDQIEKEEALLTNSTKGKDLQPTGKIVGIIRRKWRQYCGILLPSVLAEGTRHLFVPAERKIPKIRIETRQAATLSSQKIIVAIDSWPRTSRYPLGHFVRALGNIGDKDTENEVKLTVLLLEHDVPHHSFPETVLACLPSMPWMISQEEVNCREDLRNLDICSVDPPGCTDIDDALHFRELSPNLYEIGVHIADVSHFVRPDTALDKEAANRGTTVYLVDRRIDMVPELLSSNLCSLRPDQERLAFSVIWEVTPNAEIKKTRFTKSVIRSRRAYTYAEAQCSIDDPLQQNELAKSLRGLNKLAKIMKKNRMEKGALQLSSPEIRFEVSTETNDPIDVISKPMLDTNSMVEEFMLLANISVAEHIFKHFPECAVLRRHPVPPESNFEPFLKAGKTQGFTLDVSSNKSLAASLDAAVKPDNVYMNTMLRILATRCMMQAVYFSSGTVAQVDFYHYGLAAPIYTHFTSPIRRYADLLVHRLLAVAISADVTYAELLDRKCVQQLCNNLNYRHKMSQYAQRSSVALHTHLFFRHRVQDEDAYVLSVRQNALQVLIPKYGLEGSIYLKEKDEDSKSAFIYNPDEPSQTCDNITIRTFDRIVVQVSLDSKYVQHQKIAVHLVQPQIAGLSVEPIKTVNVSEPTPKKLKSGN</sequence>
<dbReference type="Gene3D" id="2.40.50.140">
    <property type="entry name" value="Nucleic acid-binding proteins"/>
    <property type="match status" value="1"/>
</dbReference>
<dbReference type="PANTHER" id="PTHR23355:SF35">
    <property type="entry name" value="EXOSOME COMPLEX EXONUCLEASE RRP44"/>
    <property type="match status" value="1"/>
</dbReference>
<dbReference type="SUPFAM" id="SSF88723">
    <property type="entry name" value="PIN domain-like"/>
    <property type="match status" value="1"/>
</dbReference>
<name>A0ABQ9ZVK8_9CRUS</name>
<dbReference type="Pfam" id="PF17849">
    <property type="entry name" value="OB_Dis3"/>
    <property type="match status" value="1"/>
</dbReference>
<keyword evidence="6" id="KW-0271">Exosome</keyword>
<dbReference type="InterPro" id="IPR029060">
    <property type="entry name" value="PIN-like_dom_sf"/>
</dbReference>
<comment type="caution">
    <text evidence="13">The sequence shown here is derived from an EMBL/GenBank/DDBJ whole genome shotgun (WGS) entry which is preliminary data.</text>
</comment>
<keyword evidence="14" id="KW-1185">Reference proteome</keyword>
<evidence type="ECO:0000256" key="10">
    <source>
        <dbReference type="RuleBase" id="RU003901"/>
    </source>
</evidence>
<dbReference type="Pfam" id="PF17216">
    <property type="entry name" value="Rrp44_CSD1"/>
    <property type="match status" value="1"/>
</dbReference>
<dbReference type="Pfam" id="PF13638">
    <property type="entry name" value="PIN_4"/>
    <property type="match status" value="1"/>
</dbReference>
<dbReference type="InterPro" id="IPR033771">
    <property type="entry name" value="Rrp44_CSD1"/>
</dbReference>
<protein>
    <recommendedName>
        <fullName evidence="15">Exosome complex exonuclease RRP44</fullName>
    </recommendedName>
</protein>
<dbReference type="Gene3D" id="3.40.50.1010">
    <property type="entry name" value="5'-nuclease"/>
    <property type="match status" value="1"/>
</dbReference>
<evidence type="ECO:0000256" key="6">
    <source>
        <dbReference type="ARBA" id="ARBA00022835"/>
    </source>
</evidence>
<dbReference type="InterPro" id="IPR012340">
    <property type="entry name" value="NA-bd_OB-fold"/>
</dbReference>
<comment type="subcellular location">
    <subcellularLocation>
        <location evidence="1">Nucleus</location>
    </subcellularLocation>
</comment>
<reference evidence="13 14" key="1">
    <citation type="journal article" date="2023" name="Nucleic Acids Res.">
        <title>The hologenome of Daphnia magna reveals possible DNA methylation and microbiome-mediated evolution of the host genome.</title>
        <authorList>
            <person name="Chaturvedi A."/>
            <person name="Li X."/>
            <person name="Dhandapani V."/>
            <person name="Marshall H."/>
            <person name="Kissane S."/>
            <person name="Cuenca-Cambronero M."/>
            <person name="Asole G."/>
            <person name="Calvet F."/>
            <person name="Ruiz-Romero M."/>
            <person name="Marangio P."/>
            <person name="Guigo R."/>
            <person name="Rago D."/>
            <person name="Mirbahai L."/>
            <person name="Eastwood N."/>
            <person name="Colbourne J.K."/>
            <person name="Zhou J."/>
            <person name="Mallon E."/>
            <person name="Orsini L."/>
        </authorList>
    </citation>
    <scope>NUCLEOTIDE SEQUENCE [LARGE SCALE GENOMIC DNA]</scope>
    <source>
        <strain evidence="13">LRV0_1</strain>
    </source>
</reference>
<evidence type="ECO:0000256" key="2">
    <source>
        <dbReference type="ARBA" id="ARBA00005785"/>
    </source>
</evidence>
<dbReference type="Pfam" id="PF17215">
    <property type="entry name" value="Rrp44_S1"/>
    <property type="match status" value="1"/>
</dbReference>
<keyword evidence="5" id="KW-0378">Hydrolase</keyword>
<dbReference type="SMART" id="SM00670">
    <property type="entry name" value="PINc"/>
    <property type="match status" value="1"/>
</dbReference>
<evidence type="ECO:0008006" key="15">
    <source>
        <dbReference type="Google" id="ProtNLM"/>
    </source>
</evidence>
<dbReference type="InterPro" id="IPR001900">
    <property type="entry name" value="RNase_II/R"/>
</dbReference>
<dbReference type="InterPro" id="IPR002716">
    <property type="entry name" value="PIN_dom"/>
</dbReference>
<dbReference type="EMBL" id="JAOYFB010000005">
    <property type="protein sequence ID" value="KAK4016952.1"/>
    <property type="molecule type" value="Genomic_DNA"/>
</dbReference>
<dbReference type="Proteomes" id="UP001234178">
    <property type="component" value="Unassembled WGS sequence"/>
</dbReference>
<keyword evidence="4" id="KW-0540">Nuclease</keyword>
<dbReference type="CDD" id="cd09862">
    <property type="entry name" value="PIN_Rrp44-like"/>
    <property type="match status" value="1"/>
</dbReference>
<keyword evidence="3" id="KW-0698">rRNA processing</keyword>
<keyword evidence="9" id="KW-0539">Nucleus</keyword>
<dbReference type="SMART" id="SM00955">
    <property type="entry name" value="RNB"/>
    <property type="match status" value="1"/>
</dbReference>
<comment type="similarity">
    <text evidence="2 10">Belongs to the RNR ribonuclease family.</text>
</comment>
<evidence type="ECO:0000256" key="9">
    <source>
        <dbReference type="ARBA" id="ARBA00023242"/>
    </source>
</evidence>
<evidence type="ECO:0000256" key="3">
    <source>
        <dbReference type="ARBA" id="ARBA00022552"/>
    </source>
</evidence>
<dbReference type="Gene3D" id="2.40.50.690">
    <property type="match status" value="1"/>
</dbReference>
<evidence type="ECO:0000259" key="12">
    <source>
        <dbReference type="SMART" id="SM00955"/>
    </source>
</evidence>
<evidence type="ECO:0000259" key="11">
    <source>
        <dbReference type="SMART" id="SM00670"/>
    </source>
</evidence>
<dbReference type="InterPro" id="IPR033770">
    <property type="entry name" value="RRP44_S1"/>
</dbReference>
<feature type="domain" description="RNB" evidence="12">
    <location>
        <begin position="470"/>
        <end position="802"/>
    </location>
</feature>
<evidence type="ECO:0000313" key="13">
    <source>
        <dbReference type="EMBL" id="KAK4016952.1"/>
    </source>
</evidence>
<dbReference type="InterPro" id="IPR050180">
    <property type="entry name" value="RNR_Ribonuclease"/>
</dbReference>
<evidence type="ECO:0000256" key="4">
    <source>
        <dbReference type="ARBA" id="ARBA00022722"/>
    </source>
</evidence>
<gene>
    <name evidence="13" type="ORF">OUZ56_031912</name>
</gene>
<dbReference type="Pfam" id="PF00773">
    <property type="entry name" value="RNB"/>
    <property type="match status" value="1"/>
</dbReference>
<evidence type="ECO:0000256" key="1">
    <source>
        <dbReference type="ARBA" id="ARBA00004123"/>
    </source>
</evidence>
<organism evidence="13 14">
    <name type="scientific">Daphnia magna</name>
    <dbReference type="NCBI Taxonomy" id="35525"/>
    <lineage>
        <taxon>Eukaryota</taxon>
        <taxon>Metazoa</taxon>
        <taxon>Ecdysozoa</taxon>
        <taxon>Arthropoda</taxon>
        <taxon>Crustacea</taxon>
        <taxon>Branchiopoda</taxon>
        <taxon>Diplostraca</taxon>
        <taxon>Cladocera</taxon>
        <taxon>Anomopoda</taxon>
        <taxon>Daphniidae</taxon>
        <taxon>Daphnia</taxon>
    </lineage>
</organism>
<feature type="domain" description="PIN" evidence="11">
    <location>
        <begin position="64"/>
        <end position="186"/>
    </location>
</feature>
<evidence type="ECO:0000256" key="8">
    <source>
        <dbReference type="ARBA" id="ARBA00022884"/>
    </source>
</evidence>
<evidence type="ECO:0000256" key="7">
    <source>
        <dbReference type="ARBA" id="ARBA00022839"/>
    </source>
</evidence>
<keyword evidence="7" id="KW-0269">Exonuclease</keyword>
<proteinExistence type="inferred from homology"/>